<accession>A0ABS0AAZ0</accession>
<proteinExistence type="predicted"/>
<reference evidence="2 3" key="1">
    <citation type="submission" date="2020-11" db="EMBL/GenBank/DDBJ databases">
        <title>P. mediterranea TC4 genome.</title>
        <authorList>
            <person name="Molmeret M."/>
        </authorList>
    </citation>
    <scope>NUCLEOTIDE SEQUENCE [LARGE SCALE GENOMIC DNA]</scope>
    <source>
        <strain evidence="2 3">TC4</strain>
    </source>
</reference>
<feature type="non-terminal residue" evidence="2">
    <location>
        <position position="134"/>
    </location>
</feature>
<comment type="caution">
    <text evidence="2">The sequence shown here is derived from an EMBL/GenBank/DDBJ whole genome shotgun (WGS) entry which is preliminary data.</text>
</comment>
<evidence type="ECO:0000313" key="3">
    <source>
        <dbReference type="Proteomes" id="UP001194729"/>
    </source>
</evidence>
<gene>
    <name evidence="2" type="ORF">FNJ87_20320</name>
</gene>
<feature type="signal peptide" evidence="1">
    <location>
        <begin position="1"/>
        <end position="19"/>
    </location>
</feature>
<keyword evidence="1" id="KW-0732">Signal</keyword>
<evidence type="ECO:0000256" key="1">
    <source>
        <dbReference type="SAM" id="SignalP"/>
    </source>
</evidence>
<name>A0ABS0AAZ0_9FLAO</name>
<dbReference type="Proteomes" id="UP001194729">
    <property type="component" value="Unassembled WGS sequence"/>
</dbReference>
<dbReference type="EMBL" id="JADKYU010001300">
    <property type="protein sequence ID" value="MBF4986554.1"/>
    <property type="molecule type" value="Genomic_DNA"/>
</dbReference>
<feature type="chain" id="PRO_5045951597" evidence="1">
    <location>
        <begin position="20"/>
        <end position="134"/>
    </location>
</feature>
<organism evidence="2 3">
    <name type="scientific">Nonlabens mediterrranea</name>
    <dbReference type="NCBI Taxonomy" id="1419947"/>
    <lineage>
        <taxon>Bacteria</taxon>
        <taxon>Pseudomonadati</taxon>
        <taxon>Bacteroidota</taxon>
        <taxon>Flavobacteriia</taxon>
        <taxon>Flavobacteriales</taxon>
        <taxon>Flavobacteriaceae</taxon>
        <taxon>Nonlabens</taxon>
    </lineage>
</organism>
<keyword evidence="3" id="KW-1185">Reference proteome</keyword>
<sequence>MKKILLTLLICTVAFNLNAQVSNQTTPPSWAFNLKTQPTAEIMPSFDLQSMIAEDAIEATQVIKKPYRFGKKFSVAMDLFNSGQWTELENGDRLWRLNVKSTGARTMNFMMDRYNLPEGAQMYIYNDDHSDKIG</sequence>
<protein>
    <submittedName>
        <fullName evidence="2">T9SS C-terminal target domain-containing protein</fullName>
    </submittedName>
</protein>
<evidence type="ECO:0000313" key="2">
    <source>
        <dbReference type="EMBL" id="MBF4986554.1"/>
    </source>
</evidence>